<proteinExistence type="predicted"/>
<name>A0AAP0S8C1_LIQFO</name>
<reference evidence="1 2" key="1">
    <citation type="journal article" date="2024" name="Plant J.">
        <title>Genome sequences and population genomics reveal climatic adaptation and genomic divergence between two closely related sweetgum species.</title>
        <authorList>
            <person name="Xu W.Q."/>
            <person name="Ren C.Q."/>
            <person name="Zhang X.Y."/>
            <person name="Comes H.P."/>
            <person name="Liu X.H."/>
            <person name="Li Y.G."/>
            <person name="Kettle C.J."/>
            <person name="Jalonen R."/>
            <person name="Gaisberger H."/>
            <person name="Ma Y.Z."/>
            <person name="Qiu Y.X."/>
        </authorList>
    </citation>
    <scope>NUCLEOTIDE SEQUENCE [LARGE SCALE GENOMIC DNA]</scope>
    <source>
        <strain evidence="1">Hangzhou</strain>
    </source>
</reference>
<protein>
    <submittedName>
        <fullName evidence="1">Uncharacterized protein</fullName>
    </submittedName>
</protein>
<evidence type="ECO:0000313" key="2">
    <source>
        <dbReference type="Proteomes" id="UP001415857"/>
    </source>
</evidence>
<dbReference type="AlphaFoldDB" id="A0AAP0S8C1"/>
<evidence type="ECO:0000313" key="1">
    <source>
        <dbReference type="EMBL" id="KAK9289261.1"/>
    </source>
</evidence>
<dbReference type="EMBL" id="JBBPBK010000003">
    <property type="protein sequence ID" value="KAK9289261.1"/>
    <property type="molecule type" value="Genomic_DNA"/>
</dbReference>
<accession>A0AAP0S8C1</accession>
<gene>
    <name evidence="1" type="ORF">L1049_017737</name>
</gene>
<dbReference type="Proteomes" id="UP001415857">
    <property type="component" value="Unassembled WGS sequence"/>
</dbReference>
<sequence length="81" mass="9170">MAVIAPPPPSAPTPPLPITTTLLETNPIRNLIFARIRLATNFNVPHIQKLIHQMVVFERLTHLFSTIESSFFATLFNFIPF</sequence>
<keyword evidence="2" id="KW-1185">Reference proteome</keyword>
<comment type="caution">
    <text evidence="1">The sequence shown here is derived from an EMBL/GenBank/DDBJ whole genome shotgun (WGS) entry which is preliminary data.</text>
</comment>
<organism evidence="1 2">
    <name type="scientific">Liquidambar formosana</name>
    <name type="common">Formosan gum</name>
    <dbReference type="NCBI Taxonomy" id="63359"/>
    <lineage>
        <taxon>Eukaryota</taxon>
        <taxon>Viridiplantae</taxon>
        <taxon>Streptophyta</taxon>
        <taxon>Embryophyta</taxon>
        <taxon>Tracheophyta</taxon>
        <taxon>Spermatophyta</taxon>
        <taxon>Magnoliopsida</taxon>
        <taxon>eudicotyledons</taxon>
        <taxon>Gunneridae</taxon>
        <taxon>Pentapetalae</taxon>
        <taxon>Saxifragales</taxon>
        <taxon>Altingiaceae</taxon>
        <taxon>Liquidambar</taxon>
    </lineage>
</organism>